<dbReference type="NCBIfam" id="NF003792">
    <property type="entry name" value="PRK05380.1"/>
    <property type="match status" value="1"/>
</dbReference>
<comment type="caution">
    <text evidence="15">The sequence shown here is derived from an EMBL/GenBank/DDBJ whole genome shotgun (WGS) entry which is preliminary data.</text>
</comment>
<dbReference type="GO" id="GO:0044210">
    <property type="term" value="P:'de novo' CTP biosynthetic process"/>
    <property type="evidence" value="ECO:0007669"/>
    <property type="project" value="UniProtKB-UniRule"/>
</dbReference>
<dbReference type="Pfam" id="PF06418">
    <property type="entry name" value="CTP_synth_N"/>
    <property type="match status" value="1"/>
</dbReference>
<dbReference type="Proteomes" id="UP000626148">
    <property type="component" value="Unassembled WGS sequence"/>
</dbReference>
<comment type="catalytic activity">
    <reaction evidence="10 12">
        <text>UTP + L-glutamine + ATP + H2O = CTP + L-glutamate + ADP + phosphate + 2 H(+)</text>
        <dbReference type="Rhea" id="RHEA:26426"/>
        <dbReference type="ChEBI" id="CHEBI:15377"/>
        <dbReference type="ChEBI" id="CHEBI:15378"/>
        <dbReference type="ChEBI" id="CHEBI:29985"/>
        <dbReference type="ChEBI" id="CHEBI:30616"/>
        <dbReference type="ChEBI" id="CHEBI:37563"/>
        <dbReference type="ChEBI" id="CHEBI:43474"/>
        <dbReference type="ChEBI" id="CHEBI:46398"/>
        <dbReference type="ChEBI" id="CHEBI:58359"/>
        <dbReference type="ChEBI" id="CHEBI:456216"/>
        <dbReference type="EC" id="6.3.4.2"/>
    </reaction>
</comment>
<protein>
    <recommendedName>
        <fullName evidence="12">CTP synthase</fullName>
        <ecNumber evidence="12">6.3.4.2</ecNumber>
    </recommendedName>
    <alternativeName>
        <fullName evidence="12">Cytidine 5'-triphosphate synthase</fullName>
    </alternativeName>
    <alternativeName>
        <fullName evidence="12">Cytidine triphosphate synthetase</fullName>
        <shortName evidence="12">CTP synthetase</shortName>
        <shortName evidence="12">CTPS</shortName>
    </alternativeName>
    <alternativeName>
        <fullName evidence="12">UTP--ammonia ligase</fullName>
    </alternativeName>
</protein>
<comment type="pathway">
    <text evidence="1 12">Pyrimidine metabolism; CTP biosynthesis via de novo pathway; CTP from UDP: step 2/2.</text>
</comment>
<feature type="binding site" evidence="12">
    <location>
        <begin position="186"/>
        <end position="191"/>
    </location>
    <ligand>
        <name>UTP</name>
        <dbReference type="ChEBI" id="CHEBI:46398"/>
    </ligand>
</feature>
<evidence type="ECO:0000256" key="6">
    <source>
        <dbReference type="ARBA" id="ARBA00022840"/>
    </source>
</evidence>
<feature type="active site" description="Nucleophile; for glutamine hydrolysis" evidence="12">
    <location>
        <position position="378"/>
    </location>
</feature>
<comment type="catalytic activity">
    <reaction evidence="12">
        <text>UTP + NH4(+) + ATP = CTP + ADP + phosphate + 2 H(+)</text>
        <dbReference type="Rhea" id="RHEA:16597"/>
        <dbReference type="ChEBI" id="CHEBI:15378"/>
        <dbReference type="ChEBI" id="CHEBI:28938"/>
        <dbReference type="ChEBI" id="CHEBI:30616"/>
        <dbReference type="ChEBI" id="CHEBI:37563"/>
        <dbReference type="ChEBI" id="CHEBI:43474"/>
        <dbReference type="ChEBI" id="CHEBI:46398"/>
        <dbReference type="ChEBI" id="CHEBI:456216"/>
    </reaction>
</comment>
<feature type="binding site" evidence="12">
    <location>
        <begin position="146"/>
        <end position="148"/>
    </location>
    <ligand>
        <name>CTP</name>
        <dbReference type="ChEBI" id="CHEBI:37563"/>
        <note>allosteric inhibitor</note>
    </ligand>
</feature>
<dbReference type="AlphaFoldDB" id="A0A918NC60"/>
<feature type="binding site" evidence="12">
    <location>
        <position position="240"/>
    </location>
    <ligand>
        <name>ATP</name>
        <dbReference type="ChEBI" id="CHEBI:30616"/>
    </ligand>
</feature>
<feature type="binding site" evidence="12">
    <location>
        <position position="139"/>
    </location>
    <ligand>
        <name>Mg(2+)</name>
        <dbReference type="ChEBI" id="CHEBI:18420"/>
    </ligand>
</feature>
<comment type="catalytic activity">
    <reaction evidence="12">
        <text>L-glutamine + H2O = L-glutamate + NH4(+)</text>
        <dbReference type="Rhea" id="RHEA:15889"/>
        <dbReference type="ChEBI" id="CHEBI:15377"/>
        <dbReference type="ChEBI" id="CHEBI:28938"/>
        <dbReference type="ChEBI" id="CHEBI:29985"/>
        <dbReference type="ChEBI" id="CHEBI:58359"/>
    </reaction>
</comment>
<sequence length="540" mass="59899">MTRYIFVTGGVVSSLGKGIASASLAAILEARGLKVTLLKLDPYINVDPGTMSPFQHGEVFVTEDGAETDLDLGHYERFVRTTMTRRNNFTTGRIYQDVLRKERRGDYLGGTVQVIPHITDEIKRRVIEGAGDADVALVEVGGTVGDIESLPFLEAVRQLKVELGSRRALSMHLTLVPYIATAGEVKTKPTQHSVKELRTIGLQPDILVCRSEQPVGKAELRKIALFTNVEERAVIPLPDADSIYRIPGMLHKSGLDNIVVEKFALECHEPDLSDWEDVTDRKLNPDGEVTIAMVGKYMDLLDAYKSLIEAIDHAGIRSRTKVNIRFIDAEEIEKDGTDCLKGVQGILVPGGFGYRGVEGKITTVRYARENKIPYLGICLGMQVAVIEFARNVAGFEGAHSTEFDRQSRHPVVGLVTEWIEADGKKVERDEQSDLGGTMRLGGQECMLSEDSVSRECYGKDRIVERHRHRYEVNNHYVEDLQKAGLRIAGRSVDGSLVEIVENPDHPWFVACQFHPEFTSTPRDGHGLFSGFIGAVRQMKG</sequence>
<feature type="binding site" evidence="12">
    <location>
        <position position="351"/>
    </location>
    <ligand>
        <name>L-glutamine</name>
        <dbReference type="ChEBI" id="CHEBI:58359"/>
    </ligand>
</feature>
<dbReference type="GO" id="GO:0003883">
    <property type="term" value="F:CTP synthase activity"/>
    <property type="evidence" value="ECO:0007669"/>
    <property type="project" value="UniProtKB-UniRule"/>
</dbReference>
<keyword evidence="3 12" id="KW-0436">Ligase</keyword>
<dbReference type="RefSeq" id="WP_189610471.1">
    <property type="nucleotide sequence ID" value="NZ_BMXR01000008.1"/>
</dbReference>
<keyword evidence="7 12" id="KW-0460">Magnesium</keyword>
<evidence type="ECO:0000256" key="4">
    <source>
        <dbReference type="ARBA" id="ARBA00022723"/>
    </source>
</evidence>
<feature type="binding site" evidence="12">
    <location>
        <position position="402"/>
    </location>
    <ligand>
        <name>L-glutamine</name>
        <dbReference type="ChEBI" id="CHEBI:58359"/>
    </ligand>
</feature>
<keyword evidence="16" id="KW-1185">Reference proteome</keyword>
<keyword evidence="8 12" id="KW-0315">Glutamine amidotransferase</keyword>
<evidence type="ECO:0000259" key="14">
    <source>
        <dbReference type="Pfam" id="PF06418"/>
    </source>
</evidence>
<evidence type="ECO:0000256" key="5">
    <source>
        <dbReference type="ARBA" id="ARBA00022741"/>
    </source>
</evidence>
<dbReference type="InterPro" id="IPR027417">
    <property type="entry name" value="P-loop_NTPase"/>
</dbReference>
<dbReference type="GO" id="GO:0046872">
    <property type="term" value="F:metal ion binding"/>
    <property type="evidence" value="ECO:0007669"/>
    <property type="project" value="UniProtKB-KW"/>
</dbReference>
<evidence type="ECO:0000313" key="15">
    <source>
        <dbReference type="EMBL" id="GGX61656.1"/>
    </source>
</evidence>
<accession>A0A918NC60</accession>
<feature type="binding site" evidence="12">
    <location>
        <position position="71"/>
    </location>
    <ligand>
        <name>Mg(2+)</name>
        <dbReference type="ChEBI" id="CHEBI:18420"/>
    </ligand>
</feature>
<dbReference type="InterPro" id="IPR017456">
    <property type="entry name" value="CTP_synthase_N"/>
</dbReference>
<feature type="binding site" evidence="12">
    <location>
        <position position="222"/>
    </location>
    <ligand>
        <name>UTP</name>
        <dbReference type="ChEBI" id="CHEBI:46398"/>
    </ligand>
</feature>
<keyword evidence="5 12" id="KW-0547">Nucleotide-binding</keyword>
<comment type="similarity">
    <text evidence="2 12">Belongs to the CTP synthase family.</text>
</comment>
<evidence type="ECO:0000256" key="8">
    <source>
        <dbReference type="ARBA" id="ARBA00022962"/>
    </source>
</evidence>
<dbReference type="PANTHER" id="PTHR11550">
    <property type="entry name" value="CTP SYNTHASE"/>
    <property type="match status" value="1"/>
</dbReference>
<dbReference type="HAMAP" id="MF_01227">
    <property type="entry name" value="PyrG"/>
    <property type="match status" value="1"/>
</dbReference>
<feature type="active site" evidence="12">
    <location>
        <position position="516"/>
    </location>
</feature>
<feature type="binding site" evidence="12">
    <location>
        <position position="71"/>
    </location>
    <ligand>
        <name>ATP</name>
        <dbReference type="ChEBI" id="CHEBI:30616"/>
    </ligand>
</feature>
<feature type="binding site" evidence="12">
    <location>
        <position position="222"/>
    </location>
    <ligand>
        <name>CTP</name>
        <dbReference type="ChEBI" id="CHEBI:37563"/>
        <note>allosteric inhibitor</note>
    </ligand>
</feature>
<comment type="caution">
    <text evidence="12">Lacks conserved residue(s) required for the propagation of feature annotation.</text>
</comment>
<dbReference type="InterPro" id="IPR029062">
    <property type="entry name" value="Class_I_gatase-like"/>
</dbReference>
<evidence type="ECO:0000256" key="3">
    <source>
        <dbReference type="ARBA" id="ARBA00022598"/>
    </source>
</evidence>
<name>A0A918NC60_9GAMM</name>
<feature type="region of interest" description="Amidoligase domain" evidence="12">
    <location>
        <begin position="1"/>
        <end position="265"/>
    </location>
</feature>
<gene>
    <name evidence="12 15" type="primary">pyrG</name>
    <name evidence="15" type="ORF">GCM10007392_31890</name>
</gene>
<reference evidence="15" key="2">
    <citation type="submission" date="2020-09" db="EMBL/GenBank/DDBJ databases">
        <authorList>
            <person name="Sun Q."/>
            <person name="Kim S."/>
        </authorList>
    </citation>
    <scope>NUCLEOTIDE SEQUENCE</scope>
    <source>
        <strain evidence="15">KCTC 22169</strain>
    </source>
</reference>
<dbReference type="EMBL" id="BMXR01000008">
    <property type="protein sequence ID" value="GGX61656.1"/>
    <property type="molecule type" value="Genomic_DNA"/>
</dbReference>
<dbReference type="CDD" id="cd01746">
    <property type="entry name" value="GATase1_CTP_Synthase"/>
    <property type="match status" value="1"/>
</dbReference>
<feature type="binding site" evidence="12">
    <location>
        <begin position="379"/>
        <end position="382"/>
    </location>
    <ligand>
        <name>L-glutamine</name>
        <dbReference type="ChEBI" id="CHEBI:58359"/>
    </ligand>
</feature>
<dbReference type="Pfam" id="PF00117">
    <property type="entry name" value="GATase"/>
    <property type="match status" value="1"/>
</dbReference>
<keyword evidence="4 12" id="KW-0479">Metal-binding</keyword>
<evidence type="ECO:0000256" key="10">
    <source>
        <dbReference type="ARBA" id="ARBA00047781"/>
    </source>
</evidence>
<evidence type="ECO:0000256" key="2">
    <source>
        <dbReference type="ARBA" id="ARBA00007533"/>
    </source>
</evidence>
<feature type="binding site" evidence="12">
    <location>
        <begin position="14"/>
        <end position="19"/>
    </location>
    <ligand>
        <name>ATP</name>
        <dbReference type="ChEBI" id="CHEBI:30616"/>
    </ligand>
</feature>
<proteinExistence type="inferred from homology"/>
<evidence type="ECO:0000313" key="16">
    <source>
        <dbReference type="Proteomes" id="UP000626148"/>
    </source>
</evidence>
<dbReference type="InterPro" id="IPR033828">
    <property type="entry name" value="GATase1_CTP_Synthase"/>
</dbReference>
<feature type="binding site" evidence="12">
    <location>
        <begin position="186"/>
        <end position="191"/>
    </location>
    <ligand>
        <name>CTP</name>
        <dbReference type="ChEBI" id="CHEBI:37563"/>
        <note>allosteric inhibitor</note>
    </ligand>
</feature>
<evidence type="ECO:0000256" key="11">
    <source>
        <dbReference type="ARBA" id="ARBA00059148"/>
    </source>
</evidence>
<feature type="binding site" evidence="12">
    <location>
        <position position="13"/>
    </location>
    <ligand>
        <name>UTP</name>
        <dbReference type="ChEBI" id="CHEBI:46398"/>
    </ligand>
</feature>
<feature type="domain" description="CTP synthase N-terminal" evidence="14">
    <location>
        <begin position="3"/>
        <end position="265"/>
    </location>
</feature>
<dbReference type="PROSITE" id="PS51273">
    <property type="entry name" value="GATASE_TYPE_1"/>
    <property type="match status" value="1"/>
</dbReference>
<evidence type="ECO:0000256" key="7">
    <source>
        <dbReference type="ARBA" id="ARBA00022842"/>
    </source>
</evidence>
<dbReference type="GO" id="GO:0042802">
    <property type="term" value="F:identical protein binding"/>
    <property type="evidence" value="ECO:0007669"/>
    <property type="project" value="TreeGrafter"/>
</dbReference>
<keyword evidence="6 12" id="KW-0067">ATP-binding</keyword>
<dbReference type="CDD" id="cd03113">
    <property type="entry name" value="CTPS_N"/>
    <property type="match status" value="1"/>
</dbReference>
<comment type="subunit">
    <text evidence="12">Homotetramer.</text>
</comment>
<evidence type="ECO:0000256" key="9">
    <source>
        <dbReference type="ARBA" id="ARBA00022975"/>
    </source>
</evidence>
<feature type="active site" evidence="12">
    <location>
        <position position="514"/>
    </location>
</feature>
<organism evidence="15 16">
    <name type="scientific">Saccharospirillum salsuginis</name>
    <dbReference type="NCBI Taxonomy" id="418750"/>
    <lineage>
        <taxon>Bacteria</taxon>
        <taxon>Pseudomonadati</taxon>
        <taxon>Pseudomonadota</taxon>
        <taxon>Gammaproteobacteria</taxon>
        <taxon>Oceanospirillales</taxon>
        <taxon>Saccharospirillaceae</taxon>
        <taxon>Saccharospirillum</taxon>
    </lineage>
</organism>
<evidence type="ECO:0000256" key="1">
    <source>
        <dbReference type="ARBA" id="ARBA00005171"/>
    </source>
</evidence>
<feature type="binding site" evidence="12">
    <location>
        <position position="469"/>
    </location>
    <ligand>
        <name>L-glutamine</name>
        <dbReference type="ChEBI" id="CHEBI:58359"/>
    </ligand>
</feature>
<dbReference type="SUPFAM" id="SSF52540">
    <property type="entry name" value="P-loop containing nucleoside triphosphate hydrolases"/>
    <property type="match status" value="1"/>
</dbReference>
<comment type="activity regulation">
    <text evidence="12">Allosterically activated by GTP, when glutamine is the substrate; GTP has no effect on the reaction when ammonia is the substrate. The allosteric effector GTP functions by stabilizing the protein conformation that binds the tetrahedral intermediate(s) formed during glutamine hydrolysis. Inhibited by the product CTP, via allosteric rather than competitive inhibition.</text>
</comment>
<dbReference type="PANTHER" id="PTHR11550:SF0">
    <property type="entry name" value="CTP SYNTHASE-RELATED"/>
    <property type="match status" value="1"/>
</dbReference>
<keyword evidence="9 12" id="KW-0665">Pyrimidine biosynthesis</keyword>
<dbReference type="FunFam" id="3.40.50.880:FF:000002">
    <property type="entry name" value="CTP synthase"/>
    <property type="match status" value="1"/>
</dbReference>
<feature type="binding site" evidence="12">
    <location>
        <position position="13"/>
    </location>
    <ligand>
        <name>CTP</name>
        <dbReference type="ChEBI" id="CHEBI:37563"/>
        <note>allosteric inhibitor</note>
    </ligand>
</feature>
<evidence type="ECO:0000259" key="13">
    <source>
        <dbReference type="Pfam" id="PF00117"/>
    </source>
</evidence>
<dbReference type="GO" id="GO:0005829">
    <property type="term" value="C:cytosol"/>
    <property type="evidence" value="ECO:0007669"/>
    <property type="project" value="TreeGrafter"/>
</dbReference>
<dbReference type="InterPro" id="IPR004468">
    <property type="entry name" value="CTP_synthase"/>
</dbReference>
<dbReference type="NCBIfam" id="TIGR00337">
    <property type="entry name" value="PyrG"/>
    <property type="match status" value="1"/>
</dbReference>
<dbReference type="GO" id="GO:0097268">
    <property type="term" value="C:cytoophidium"/>
    <property type="evidence" value="ECO:0007669"/>
    <property type="project" value="UniProtKB-ARBA"/>
</dbReference>
<dbReference type="Gene3D" id="3.40.50.300">
    <property type="entry name" value="P-loop containing nucleotide triphosphate hydrolases"/>
    <property type="match status" value="1"/>
</dbReference>
<feature type="domain" description="Glutamine amidotransferase" evidence="13">
    <location>
        <begin position="300"/>
        <end position="532"/>
    </location>
</feature>
<dbReference type="SUPFAM" id="SSF52317">
    <property type="entry name" value="Class I glutamine amidotransferase-like"/>
    <property type="match status" value="1"/>
</dbReference>
<evidence type="ECO:0000256" key="12">
    <source>
        <dbReference type="HAMAP-Rule" id="MF_01227"/>
    </source>
</evidence>
<dbReference type="Gene3D" id="3.40.50.880">
    <property type="match status" value="1"/>
</dbReference>
<dbReference type="GO" id="GO:0019856">
    <property type="term" value="P:pyrimidine nucleobase biosynthetic process"/>
    <property type="evidence" value="ECO:0007669"/>
    <property type="project" value="TreeGrafter"/>
</dbReference>
<comment type="miscellaneous">
    <text evidence="12">CTPSs have evolved a hybrid strategy for distinguishing between UTP and CTP. The overlapping regions of the product feedback inhibitory and substrate sites recognize a common feature in both compounds, the triphosphate moiety. To differentiate isosteric substrate and product pyrimidine rings, an additional pocket far from the expected kinase/ligase catalytic site, specifically recognizes the cytosine and ribose portions of the product inhibitor.</text>
</comment>
<dbReference type="GO" id="GO:0005524">
    <property type="term" value="F:ATP binding"/>
    <property type="evidence" value="ECO:0007669"/>
    <property type="project" value="UniProtKB-KW"/>
</dbReference>
<dbReference type="InterPro" id="IPR017926">
    <property type="entry name" value="GATASE"/>
</dbReference>
<dbReference type="EC" id="6.3.4.2" evidence="12"/>
<reference evidence="15" key="1">
    <citation type="journal article" date="2014" name="Int. J. Syst. Evol. Microbiol.">
        <title>Complete genome sequence of Corynebacterium casei LMG S-19264T (=DSM 44701T), isolated from a smear-ripened cheese.</title>
        <authorList>
            <consortium name="US DOE Joint Genome Institute (JGI-PGF)"/>
            <person name="Walter F."/>
            <person name="Albersmeier A."/>
            <person name="Kalinowski J."/>
            <person name="Ruckert C."/>
        </authorList>
    </citation>
    <scope>NUCLEOTIDE SEQUENCE</scope>
    <source>
        <strain evidence="15">KCTC 22169</strain>
    </source>
</reference>
<comment type="function">
    <text evidence="11 12">Catalyzes the ATP-dependent amination of UTP to CTP with either L-glutamine or ammonia as the source of nitrogen. Regulates intracellular CTP levels through interactions with the four ribonucleotide triphosphates.</text>
</comment>
<dbReference type="FunFam" id="3.40.50.300:FF:000009">
    <property type="entry name" value="CTP synthase"/>
    <property type="match status" value="1"/>
</dbReference>